<evidence type="ECO:0000313" key="10">
    <source>
        <dbReference type="EMBL" id="KAF8685757.1"/>
    </source>
</evidence>
<feature type="region of interest" description="Disordered" evidence="8">
    <location>
        <begin position="160"/>
        <end position="188"/>
    </location>
</feature>
<dbReference type="GO" id="GO:0003677">
    <property type="term" value="F:DNA binding"/>
    <property type="evidence" value="ECO:0007669"/>
    <property type="project" value="UniProtKB-KW"/>
</dbReference>
<organism evidence="10 11">
    <name type="scientific">Rhizoctonia solani</name>
    <dbReference type="NCBI Taxonomy" id="456999"/>
    <lineage>
        <taxon>Eukaryota</taxon>
        <taxon>Fungi</taxon>
        <taxon>Dikarya</taxon>
        <taxon>Basidiomycota</taxon>
        <taxon>Agaricomycotina</taxon>
        <taxon>Agaricomycetes</taxon>
        <taxon>Cantharellales</taxon>
        <taxon>Ceratobasidiaceae</taxon>
        <taxon>Rhizoctonia</taxon>
    </lineage>
</organism>
<evidence type="ECO:0000256" key="2">
    <source>
        <dbReference type="ARBA" id="ARBA00022723"/>
    </source>
</evidence>
<evidence type="ECO:0000256" key="1">
    <source>
        <dbReference type="ARBA" id="ARBA00004123"/>
    </source>
</evidence>
<comment type="subcellular location">
    <subcellularLocation>
        <location evidence="1">Nucleus</location>
    </subcellularLocation>
</comment>
<dbReference type="GO" id="GO:0005634">
    <property type="term" value="C:nucleus"/>
    <property type="evidence" value="ECO:0007669"/>
    <property type="project" value="UniProtKB-SubCell"/>
</dbReference>
<evidence type="ECO:0000256" key="7">
    <source>
        <dbReference type="ARBA" id="ARBA00023242"/>
    </source>
</evidence>
<dbReference type="GO" id="GO:0000981">
    <property type="term" value="F:DNA-binding transcription factor activity, RNA polymerase II-specific"/>
    <property type="evidence" value="ECO:0007669"/>
    <property type="project" value="InterPro"/>
</dbReference>
<dbReference type="PROSITE" id="PS50048">
    <property type="entry name" value="ZN2_CY6_FUNGAL_2"/>
    <property type="match status" value="1"/>
</dbReference>
<dbReference type="CDD" id="cd00067">
    <property type="entry name" value="GAL4"/>
    <property type="match status" value="1"/>
</dbReference>
<keyword evidence="5" id="KW-0238">DNA-binding</keyword>
<keyword evidence="2" id="KW-0479">Metal-binding</keyword>
<comment type="caution">
    <text evidence="10">The sequence shown here is derived from an EMBL/GenBank/DDBJ whole genome shotgun (WGS) entry which is preliminary data.</text>
</comment>
<dbReference type="InterPro" id="IPR036864">
    <property type="entry name" value="Zn2-C6_fun-type_DNA-bd_sf"/>
</dbReference>
<protein>
    <submittedName>
        <fullName evidence="10">Nitrogen assimilation transcription factor</fullName>
    </submittedName>
</protein>
<reference evidence="10" key="1">
    <citation type="submission" date="2020-09" db="EMBL/GenBank/DDBJ databases">
        <title>Comparative genome analyses of four rice-infecting Rhizoctonia solani isolates reveal extensive enrichment of homogalacturonan modification genes.</title>
        <authorList>
            <person name="Lee D.-Y."/>
            <person name="Jeon J."/>
            <person name="Kim K.-T."/>
            <person name="Cheong K."/>
            <person name="Song H."/>
            <person name="Choi G."/>
            <person name="Ko J."/>
            <person name="Opiyo S.O."/>
            <person name="Zuo S."/>
            <person name="Madhav S."/>
            <person name="Lee Y.-H."/>
            <person name="Wang G.-L."/>
        </authorList>
    </citation>
    <scope>NUCLEOTIDE SEQUENCE</scope>
    <source>
        <strain evidence="10">AG1-IA YN-7</strain>
    </source>
</reference>
<dbReference type="PANTHER" id="PTHR31313:SF81">
    <property type="entry name" value="TY1 ENHANCER ACTIVATOR"/>
    <property type="match status" value="1"/>
</dbReference>
<evidence type="ECO:0000256" key="5">
    <source>
        <dbReference type="ARBA" id="ARBA00023125"/>
    </source>
</evidence>
<dbReference type="SMART" id="SM00066">
    <property type="entry name" value="GAL4"/>
    <property type="match status" value="1"/>
</dbReference>
<dbReference type="Pfam" id="PF00172">
    <property type="entry name" value="Zn_clus"/>
    <property type="match status" value="1"/>
</dbReference>
<dbReference type="Gene3D" id="4.10.240.10">
    <property type="entry name" value="Zn(2)-C6 fungal-type DNA-binding domain"/>
    <property type="match status" value="1"/>
</dbReference>
<dbReference type="AlphaFoldDB" id="A0A8H7LP27"/>
<keyword evidence="4" id="KW-0805">Transcription regulation</keyword>
<evidence type="ECO:0000313" key="11">
    <source>
        <dbReference type="Proteomes" id="UP000650582"/>
    </source>
</evidence>
<keyword evidence="3" id="KW-0862">Zinc</keyword>
<evidence type="ECO:0000256" key="4">
    <source>
        <dbReference type="ARBA" id="ARBA00023015"/>
    </source>
</evidence>
<dbReference type="GO" id="GO:0008270">
    <property type="term" value="F:zinc ion binding"/>
    <property type="evidence" value="ECO:0007669"/>
    <property type="project" value="InterPro"/>
</dbReference>
<proteinExistence type="predicted"/>
<keyword evidence="6" id="KW-0804">Transcription</keyword>
<accession>A0A8H7LP27</accession>
<name>A0A8H7LP27_9AGAM</name>
<dbReference type="InterPro" id="IPR001138">
    <property type="entry name" value="Zn2Cys6_DnaBD"/>
</dbReference>
<evidence type="ECO:0000256" key="3">
    <source>
        <dbReference type="ARBA" id="ARBA00022833"/>
    </source>
</evidence>
<evidence type="ECO:0000256" key="6">
    <source>
        <dbReference type="ARBA" id="ARBA00023163"/>
    </source>
</evidence>
<dbReference type="CDD" id="cd12148">
    <property type="entry name" value="fungal_TF_MHR"/>
    <property type="match status" value="1"/>
</dbReference>
<dbReference type="InterPro" id="IPR051615">
    <property type="entry name" value="Transcr_Regulatory_Elem"/>
</dbReference>
<gene>
    <name evidence="10" type="ORF">RHS04_00448</name>
</gene>
<dbReference type="PANTHER" id="PTHR31313">
    <property type="entry name" value="TY1 ENHANCER ACTIVATOR"/>
    <property type="match status" value="1"/>
</dbReference>
<evidence type="ECO:0000256" key="8">
    <source>
        <dbReference type="SAM" id="MobiDB-lite"/>
    </source>
</evidence>
<keyword evidence="7" id="KW-0539">Nucleus</keyword>
<evidence type="ECO:0000259" key="9">
    <source>
        <dbReference type="PROSITE" id="PS50048"/>
    </source>
</evidence>
<dbReference type="SUPFAM" id="SSF57701">
    <property type="entry name" value="Zn2/Cys6 DNA-binding domain"/>
    <property type="match status" value="1"/>
</dbReference>
<dbReference type="EMBL" id="JACYCC010000021">
    <property type="protein sequence ID" value="KAF8685757.1"/>
    <property type="molecule type" value="Genomic_DNA"/>
</dbReference>
<sequence>MATLVPHVQSTVHAHGAHIDGLPSMASYVDKPLVLETANAHPTYAMSQSEAGPSRHRRKYAARACNACRRRKCKCDGIQPVCQPCITSGHEVRISHCHDNPPANTSKCTWKADGEESNQNLEAQLAHLRQADGTASNSTTSPAHDGTLALGVIGLPISSSGSTSQLDTPNMRDEHYPAQSLDPPSKNSTRWSALGLSIRPPHQNLPASPDLLTSDLNDPLPPSVYQYIFNIDSSVGPEEQLPEQRQSLQCQWNRYLPESDSVNLTRHEHDTLLYRCFNYGAAWLFGLLPSLFLRDMLICLSPNSFCVPGQLQYYSPLLHCSILTFASSFSDDANIRSKDIRGRLARHAKQWLEEEFSYFNPSLMFSLILLSEHHIGVGENNTGYMYIGMAMRASRALEKLMAHEMQRPSEMPIPVVPIVPPVGIELNGRSTTGDTIEDMFSSSDYMGITIHCHIHNAKLILISNNIPNALQSGRSPIDVHLQLDTWFNSVPNNLLVRQRSTLTQPPILALHIRYWWSILDLHLPHIDTSDHGTSQSLKMCTRATEKLVRLFGSYETQFGFRYYPRNLLQGTKKQTIAQEGIDLCLRGLRAVGEIWAAAKHLVMDLENLLATQEPVISDGGNDG</sequence>
<feature type="domain" description="Zn(2)-C6 fungal-type" evidence="9">
    <location>
        <begin position="64"/>
        <end position="97"/>
    </location>
</feature>
<dbReference type="Proteomes" id="UP000650582">
    <property type="component" value="Unassembled WGS sequence"/>
</dbReference>